<dbReference type="Gene3D" id="2.40.50.140">
    <property type="entry name" value="Nucleic acid-binding proteins"/>
    <property type="match status" value="2"/>
</dbReference>
<evidence type="ECO:0000256" key="5">
    <source>
        <dbReference type="ARBA" id="ARBA00022895"/>
    </source>
</evidence>
<dbReference type="GO" id="GO:0016233">
    <property type="term" value="P:telomere capping"/>
    <property type="evidence" value="ECO:0007669"/>
    <property type="project" value="TreeGrafter"/>
</dbReference>
<proteinExistence type="inferred from homology"/>
<evidence type="ECO:0000256" key="8">
    <source>
        <dbReference type="SAM" id="MobiDB-lite"/>
    </source>
</evidence>
<evidence type="ECO:0000256" key="2">
    <source>
        <dbReference type="ARBA" id="ARBA00004574"/>
    </source>
</evidence>
<evidence type="ECO:0000256" key="1">
    <source>
        <dbReference type="ARBA" id="ARBA00004123"/>
    </source>
</evidence>
<keyword evidence="11" id="KW-1185">Reference proteome</keyword>
<dbReference type="SUPFAM" id="SSF50249">
    <property type="entry name" value="Nucleic acid-binding proteins"/>
    <property type="match status" value="2"/>
</dbReference>
<feature type="region of interest" description="Disordered" evidence="8">
    <location>
        <begin position="215"/>
        <end position="247"/>
    </location>
</feature>
<organism evidence="10 11">
    <name type="scientific">Malassezia nana</name>
    <dbReference type="NCBI Taxonomy" id="180528"/>
    <lineage>
        <taxon>Eukaryota</taxon>
        <taxon>Fungi</taxon>
        <taxon>Dikarya</taxon>
        <taxon>Basidiomycota</taxon>
        <taxon>Ustilaginomycotina</taxon>
        <taxon>Malasseziomycetes</taxon>
        <taxon>Malasseziales</taxon>
        <taxon>Malasseziaceae</taxon>
        <taxon>Malassezia</taxon>
    </lineage>
</organism>
<evidence type="ECO:0000256" key="7">
    <source>
        <dbReference type="ARBA" id="ARBA00023242"/>
    </source>
</evidence>
<dbReference type="Proteomes" id="UP001213623">
    <property type="component" value="Chromosome 2"/>
</dbReference>
<dbReference type="AlphaFoldDB" id="A0AAF0J374"/>
<dbReference type="GO" id="GO:0098505">
    <property type="term" value="F:G-rich strand telomeric DNA binding"/>
    <property type="evidence" value="ECO:0007669"/>
    <property type="project" value="TreeGrafter"/>
</dbReference>
<dbReference type="GO" id="GO:0032210">
    <property type="term" value="P:regulation of telomere maintenance via telomerase"/>
    <property type="evidence" value="ECO:0007669"/>
    <property type="project" value="TreeGrafter"/>
</dbReference>
<keyword evidence="6" id="KW-0238">DNA-binding</keyword>
<protein>
    <recommendedName>
        <fullName evidence="9">Protection of telomeres protein 1 ssDNA-binding domain-containing protein</fullName>
    </recommendedName>
</protein>
<dbReference type="InterPro" id="IPR032042">
    <property type="entry name" value="POT1PC"/>
</dbReference>
<evidence type="ECO:0000256" key="3">
    <source>
        <dbReference type="ARBA" id="ARBA00008442"/>
    </source>
</evidence>
<dbReference type="GO" id="GO:0010521">
    <property type="term" value="F:telomerase inhibitor activity"/>
    <property type="evidence" value="ECO:0007669"/>
    <property type="project" value="TreeGrafter"/>
</dbReference>
<feature type="compositionally biased region" description="Pro residues" evidence="8">
    <location>
        <begin position="226"/>
        <end position="244"/>
    </location>
</feature>
<keyword evidence="4" id="KW-0158">Chromosome</keyword>
<comment type="subcellular location">
    <subcellularLocation>
        <location evidence="2">Chromosome</location>
        <location evidence="2">Telomere</location>
    </subcellularLocation>
    <subcellularLocation>
        <location evidence="1">Nucleus</location>
    </subcellularLocation>
</comment>
<keyword evidence="5" id="KW-0779">Telomere</keyword>
<evidence type="ECO:0000256" key="6">
    <source>
        <dbReference type="ARBA" id="ARBA00023125"/>
    </source>
</evidence>
<evidence type="ECO:0000259" key="9">
    <source>
        <dbReference type="Pfam" id="PF16686"/>
    </source>
</evidence>
<reference evidence="10" key="1">
    <citation type="submission" date="2023-03" db="EMBL/GenBank/DDBJ databases">
        <title>Mating type loci evolution in Malassezia.</title>
        <authorList>
            <person name="Coelho M.A."/>
        </authorList>
    </citation>
    <scope>NUCLEOTIDE SEQUENCE</scope>
    <source>
        <strain evidence="10">CBS 9557</strain>
    </source>
</reference>
<evidence type="ECO:0000313" key="10">
    <source>
        <dbReference type="EMBL" id="WFD26453.1"/>
    </source>
</evidence>
<comment type="similarity">
    <text evidence="3">Belongs to the telombin family.</text>
</comment>
<dbReference type="EMBL" id="CP119893">
    <property type="protein sequence ID" value="WFD26453.1"/>
    <property type="molecule type" value="Genomic_DNA"/>
</dbReference>
<feature type="region of interest" description="Disordered" evidence="8">
    <location>
        <begin position="530"/>
        <end position="553"/>
    </location>
</feature>
<dbReference type="Pfam" id="PF16686">
    <property type="entry name" value="POT1PC"/>
    <property type="match status" value="1"/>
</dbReference>
<keyword evidence="7" id="KW-0539">Nucleus</keyword>
<gene>
    <name evidence="10" type="ORF">MNAN1_001436</name>
</gene>
<feature type="domain" description="Protection of telomeres protein 1 ssDNA-binding" evidence="9">
    <location>
        <begin position="394"/>
        <end position="523"/>
    </location>
</feature>
<accession>A0AAF0J374</accession>
<evidence type="ECO:0000313" key="11">
    <source>
        <dbReference type="Proteomes" id="UP001213623"/>
    </source>
</evidence>
<dbReference type="PANTHER" id="PTHR14513:SF0">
    <property type="entry name" value="PROTECTION OF TELOMERES PROTEIN 1"/>
    <property type="match status" value="1"/>
</dbReference>
<evidence type="ECO:0000256" key="4">
    <source>
        <dbReference type="ARBA" id="ARBA00022454"/>
    </source>
</evidence>
<dbReference type="InterPro" id="IPR028389">
    <property type="entry name" value="POT1"/>
</dbReference>
<feature type="compositionally biased region" description="Low complexity" evidence="8">
    <location>
        <begin position="215"/>
        <end position="225"/>
    </location>
</feature>
<sequence length="584" mass="62638">MGRSRRRRAVGDSRVVERANVPYPVADTEPGPPFSAAATQQSHPGTLCLGLGSEEYAMLGECVPLSRWLARVARGRGAMVCTPGALQDLTELHTASPPSFQACLDTPDGHVVPLTLRGRAALALHQALARHAGTSPIYVFLSGYGAELQSVPLNPPRTGVVWTERMALKALVEPAEGPALALWFDCDRTRPATVVVQPADELRPTLGSDAWFEASSPAEAEAAPAPSAPSAPPAPPAPPSPPAPLQCDQVTYTPLDQIQAGQLANVMGVLVEPPIVRGMDASTDVMVRVYIRASTQADAPGPVVPANLFARHLDRLPHRARAGDALLLRHVQCKLFLGRIVCVGPAFRPYSWAVCSRGLFTQLEGTQLGPEETRALAHLAQAPSAPAPAPSTTIAELRAGHTADLVVELLAVHLGRHVPDLYVTDYSCNDTLQQNEEYLQRRFSRDEASCRGRVFHVGLWGEQGALALCLRAGQFVRLSRVHVRAHAWQGLLGSMGSQRRPSDAITILQEQDAMLAPLLQRRGAWMAQRAPKRSASPIASPPPAQKRAALPHTENELLPASLFPVAAMDPVHAPRYSLDSDDSA</sequence>
<name>A0AAF0J374_9BASI</name>
<dbReference type="PANTHER" id="PTHR14513">
    <property type="entry name" value="PROTECTION OF TELOMERES 1"/>
    <property type="match status" value="1"/>
</dbReference>
<dbReference type="GO" id="GO:0000783">
    <property type="term" value="C:nuclear telomere cap complex"/>
    <property type="evidence" value="ECO:0007669"/>
    <property type="project" value="TreeGrafter"/>
</dbReference>
<dbReference type="InterPro" id="IPR012340">
    <property type="entry name" value="NA-bd_OB-fold"/>
</dbReference>